<dbReference type="Pfam" id="PF00430">
    <property type="entry name" value="ATP-synt_B"/>
    <property type="match status" value="1"/>
</dbReference>
<dbReference type="NCBIfam" id="NF011041">
    <property type="entry name" value="PRK14471.1"/>
    <property type="match status" value="1"/>
</dbReference>
<dbReference type="GO" id="GO:0012505">
    <property type="term" value="C:endomembrane system"/>
    <property type="evidence" value="ECO:0007669"/>
    <property type="project" value="UniProtKB-SubCell"/>
</dbReference>
<evidence type="ECO:0000256" key="1">
    <source>
        <dbReference type="ARBA" id="ARBA00005513"/>
    </source>
</evidence>
<evidence type="ECO:0000256" key="3">
    <source>
        <dbReference type="ARBA" id="ARBA00022475"/>
    </source>
</evidence>
<dbReference type="EMBL" id="CP012040">
    <property type="protein sequence ID" value="AKP50497.1"/>
    <property type="molecule type" value="Genomic_DNA"/>
</dbReference>
<keyword evidence="5 15" id="KW-0812">Transmembrane</keyword>
<evidence type="ECO:0000313" key="19">
    <source>
        <dbReference type="Proteomes" id="UP000036520"/>
    </source>
</evidence>
<dbReference type="InterPro" id="IPR005864">
    <property type="entry name" value="ATP_synth_F0_bsu_bac"/>
</dbReference>
<gene>
    <name evidence="15" type="primary">atpF</name>
    <name evidence="18" type="ORF">CA2015_1045</name>
</gene>
<dbReference type="OrthoDB" id="9795289at2"/>
<comment type="subcellular location">
    <subcellularLocation>
        <location evidence="15">Cell membrane</location>
        <topology evidence="15">Single-pass membrane protein</topology>
    </subcellularLocation>
    <subcellularLocation>
        <location evidence="14">Endomembrane system</location>
        <topology evidence="14">Single-pass membrane protein</topology>
    </subcellularLocation>
</comment>
<evidence type="ECO:0000256" key="9">
    <source>
        <dbReference type="ARBA" id="ARBA00023136"/>
    </source>
</evidence>
<comment type="similarity">
    <text evidence="1 15 16">Belongs to the ATPase B chain family.</text>
</comment>
<comment type="subunit">
    <text evidence="13">F-type ATPases have 2 components, F(1) - the catalytic core - and F(0) - the membrane proton channel. F(1) has five subunits: alpha(3), beta(3), gamma(1), delta(1), epsilon(1). F(0) has four main subunits: a(1), b(2) and c(10-14). The alpha and beta chains form an alternating ring which encloses part of the gamma chain. F(1) is attached to F(0) by a central stalk formed by the gamma and epsilon chains, while a peripheral stalk is formed by the delta and b chains.</text>
</comment>
<evidence type="ECO:0000256" key="5">
    <source>
        <dbReference type="ARBA" id="ARBA00022692"/>
    </source>
</evidence>
<dbReference type="AlphaFoldDB" id="A0A0H4PQG7"/>
<accession>A0A0H4PQG7</accession>
<dbReference type="PATRIC" id="fig|320787.5.peg.1160"/>
<keyword evidence="4 15" id="KW-0138">CF(0)</keyword>
<evidence type="ECO:0000256" key="11">
    <source>
        <dbReference type="ARBA" id="ARBA00025198"/>
    </source>
</evidence>
<dbReference type="SUPFAM" id="SSF81573">
    <property type="entry name" value="F1F0 ATP synthase subunit B, membrane domain"/>
    <property type="match status" value="1"/>
</dbReference>
<keyword evidence="9 15" id="KW-0472">Membrane</keyword>
<dbReference type="PANTHER" id="PTHR33445:SF1">
    <property type="entry name" value="ATP SYNTHASE SUBUNIT B"/>
    <property type="match status" value="1"/>
</dbReference>
<evidence type="ECO:0000256" key="6">
    <source>
        <dbReference type="ARBA" id="ARBA00022781"/>
    </source>
</evidence>
<evidence type="ECO:0000313" key="18">
    <source>
        <dbReference type="EMBL" id="AKP50497.1"/>
    </source>
</evidence>
<dbReference type="CDD" id="cd06503">
    <property type="entry name" value="ATP-synt_Fo_b"/>
    <property type="match status" value="1"/>
</dbReference>
<evidence type="ECO:0000256" key="13">
    <source>
        <dbReference type="ARBA" id="ARBA00026054"/>
    </source>
</evidence>
<proteinExistence type="inferred from homology"/>
<evidence type="ECO:0000256" key="15">
    <source>
        <dbReference type="HAMAP-Rule" id="MF_01398"/>
    </source>
</evidence>
<sequence length="164" mass="18402">MDLITPGLGLIIWQLIGFAILFFILAKFAWKPILSALDERDSTIEASLNEAEKARLEMQNLVADNERLLQEARVERDEILKSANEFASQTMEIAKEEAAKVGAKMIEEAKAVIETEKQAALTDVKIQVAELSLQVAEKLMRQNLSSEASQKELVEEFVKDIKLN</sequence>
<dbReference type="GO" id="GO:0005886">
    <property type="term" value="C:plasma membrane"/>
    <property type="evidence" value="ECO:0007669"/>
    <property type="project" value="UniProtKB-SubCell"/>
</dbReference>
<evidence type="ECO:0000256" key="14">
    <source>
        <dbReference type="ARBA" id="ARBA00037847"/>
    </source>
</evidence>
<keyword evidence="6 15" id="KW-0375">Hydrogen ion transport</keyword>
<dbReference type="InterPro" id="IPR028987">
    <property type="entry name" value="ATP_synth_B-like_membr_sf"/>
</dbReference>
<evidence type="ECO:0000256" key="10">
    <source>
        <dbReference type="ARBA" id="ARBA00023310"/>
    </source>
</evidence>
<dbReference type="KEGG" id="camu:CA2015_1045"/>
<keyword evidence="2 15" id="KW-0813">Transport</keyword>
<comment type="function">
    <text evidence="11 15">F(1)F(0) ATP synthase produces ATP from ADP in the presence of a proton or sodium gradient. F-type ATPases consist of two structural domains, F(1) containing the extramembraneous catalytic core and F(0) containing the membrane proton channel, linked together by a central stalk and a peripheral stalk. During catalysis, ATP synthesis in the catalytic domain of F(1) is coupled via a rotary mechanism of the central stalk subunits to proton translocation.</text>
</comment>
<dbReference type="Proteomes" id="UP000036520">
    <property type="component" value="Chromosome"/>
</dbReference>
<keyword evidence="10 15" id="KW-0066">ATP synthesis</keyword>
<evidence type="ECO:0000256" key="16">
    <source>
        <dbReference type="RuleBase" id="RU003848"/>
    </source>
</evidence>
<organism evidence="18 19">
    <name type="scientific">Cyclobacterium amurskyense</name>
    <dbReference type="NCBI Taxonomy" id="320787"/>
    <lineage>
        <taxon>Bacteria</taxon>
        <taxon>Pseudomonadati</taxon>
        <taxon>Bacteroidota</taxon>
        <taxon>Cytophagia</taxon>
        <taxon>Cytophagales</taxon>
        <taxon>Cyclobacteriaceae</taxon>
        <taxon>Cyclobacterium</taxon>
    </lineage>
</organism>
<dbReference type="GO" id="GO:0046933">
    <property type="term" value="F:proton-transporting ATP synthase activity, rotational mechanism"/>
    <property type="evidence" value="ECO:0007669"/>
    <property type="project" value="UniProtKB-UniRule"/>
</dbReference>
<dbReference type="NCBIfam" id="TIGR01144">
    <property type="entry name" value="ATP_synt_b"/>
    <property type="match status" value="1"/>
</dbReference>
<comment type="function">
    <text evidence="12">Component of the F(0) channel, it forms part of the peripheral stalk, linking F(1) to F(0). The b'-subunit is a diverged and duplicated form of b found in plants and photosynthetic bacteria.</text>
</comment>
<dbReference type="HAMAP" id="MF_01398">
    <property type="entry name" value="ATP_synth_b_bprime"/>
    <property type="match status" value="1"/>
</dbReference>
<keyword evidence="8 15" id="KW-0406">Ion transport</keyword>
<feature type="coiled-coil region" evidence="17">
    <location>
        <begin position="44"/>
        <end position="78"/>
    </location>
</feature>
<keyword evidence="7 15" id="KW-1133">Transmembrane helix</keyword>
<keyword evidence="3 15" id="KW-1003">Cell membrane</keyword>
<name>A0A0H4PQG7_9BACT</name>
<keyword evidence="19" id="KW-1185">Reference proteome</keyword>
<evidence type="ECO:0000256" key="7">
    <source>
        <dbReference type="ARBA" id="ARBA00022989"/>
    </source>
</evidence>
<evidence type="ECO:0000256" key="12">
    <source>
        <dbReference type="ARBA" id="ARBA00025614"/>
    </source>
</evidence>
<evidence type="ECO:0000256" key="8">
    <source>
        <dbReference type="ARBA" id="ARBA00023065"/>
    </source>
</evidence>
<evidence type="ECO:0000256" key="2">
    <source>
        <dbReference type="ARBA" id="ARBA00022448"/>
    </source>
</evidence>
<keyword evidence="17" id="KW-0175">Coiled coil</keyword>
<evidence type="ECO:0000256" key="17">
    <source>
        <dbReference type="SAM" id="Coils"/>
    </source>
</evidence>
<feature type="transmembrane region" description="Helical" evidence="15">
    <location>
        <begin position="12"/>
        <end position="30"/>
    </location>
</feature>
<dbReference type="GO" id="GO:0046961">
    <property type="term" value="F:proton-transporting ATPase activity, rotational mechanism"/>
    <property type="evidence" value="ECO:0007669"/>
    <property type="project" value="TreeGrafter"/>
</dbReference>
<dbReference type="RefSeq" id="WP_048640935.1">
    <property type="nucleotide sequence ID" value="NZ_CAXBGM010000183.1"/>
</dbReference>
<dbReference type="InterPro" id="IPR050059">
    <property type="entry name" value="ATP_synthase_B_chain"/>
</dbReference>
<comment type="subunit">
    <text evidence="15">F-type ATPases have 2 components, F(1) - the catalytic core - and F(0) - the membrane proton channel. F(1) has five subunits: alpha(3), beta(3), gamma(1), delta(1), epsilon(1). F(0) has three main subunits: a(1), b(2) and c(10-14). The alpha and beta chains form an alternating ring which encloses part of the gamma chain. F(1) is attached to F(0) by a central stalk formed by the gamma and epsilon chains, while a peripheral stalk is formed by the delta and b chains.</text>
</comment>
<dbReference type="PANTHER" id="PTHR33445">
    <property type="entry name" value="ATP SYNTHASE SUBUNIT B', CHLOROPLASTIC"/>
    <property type="match status" value="1"/>
</dbReference>
<dbReference type="GO" id="GO:0045259">
    <property type="term" value="C:proton-transporting ATP synthase complex"/>
    <property type="evidence" value="ECO:0007669"/>
    <property type="project" value="UniProtKB-KW"/>
</dbReference>
<evidence type="ECO:0000256" key="4">
    <source>
        <dbReference type="ARBA" id="ARBA00022547"/>
    </source>
</evidence>
<dbReference type="InterPro" id="IPR002146">
    <property type="entry name" value="ATP_synth_b/b'su_bac/chlpt"/>
</dbReference>
<dbReference type="Gene3D" id="1.20.5.620">
    <property type="entry name" value="F1F0 ATP synthase subunit B, membrane domain"/>
    <property type="match status" value="1"/>
</dbReference>
<reference evidence="18 19" key="1">
    <citation type="submission" date="2015-07" db="EMBL/GenBank/DDBJ databases">
        <authorList>
            <person name="Kim K.M."/>
        </authorList>
    </citation>
    <scope>NUCLEOTIDE SEQUENCE [LARGE SCALE GENOMIC DNA]</scope>
    <source>
        <strain evidence="18 19">KCTC 12363</strain>
    </source>
</reference>
<protein>
    <recommendedName>
        <fullName evidence="15">ATP synthase subunit b</fullName>
    </recommendedName>
    <alternativeName>
        <fullName evidence="15">ATP synthase F(0) sector subunit b</fullName>
    </alternativeName>
    <alternativeName>
        <fullName evidence="15">ATPase subunit I</fullName>
    </alternativeName>
    <alternativeName>
        <fullName evidence="15">F-type ATPase subunit b</fullName>
        <shortName evidence="15">F-ATPase subunit b</shortName>
    </alternativeName>
</protein>
<dbReference type="STRING" id="320787.CA2015_1045"/>